<comment type="caution">
    <text evidence="7">The sequence shown here is derived from an EMBL/GenBank/DDBJ whole genome shotgun (WGS) entry which is preliminary data.</text>
</comment>
<evidence type="ECO:0000256" key="2">
    <source>
        <dbReference type="ARBA" id="ARBA00012150"/>
    </source>
</evidence>
<evidence type="ECO:0000256" key="3">
    <source>
        <dbReference type="ARBA" id="ARBA00047645"/>
    </source>
</evidence>
<dbReference type="SUPFAM" id="SSF54975">
    <property type="entry name" value="Acylphosphatase/BLUF domain-like"/>
    <property type="match status" value="1"/>
</dbReference>
<gene>
    <name evidence="7" type="ORF">COU17_02950</name>
</gene>
<comment type="catalytic activity">
    <reaction evidence="3 4">
        <text>an acyl phosphate + H2O = a carboxylate + phosphate + H(+)</text>
        <dbReference type="Rhea" id="RHEA:14965"/>
        <dbReference type="ChEBI" id="CHEBI:15377"/>
        <dbReference type="ChEBI" id="CHEBI:15378"/>
        <dbReference type="ChEBI" id="CHEBI:29067"/>
        <dbReference type="ChEBI" id="CHEBI:43474"/>
        <dbReference type="ChEBI" id="CHEBI:59918"/>
        <dbReference type="EC" id="3.6.1.7"/>
    </reaction>
</comment>
<proteinExistence type="inferred from homology"/>
<dbReference type="PROSITE" id="PS00151">
    <property type="entry name" value="ACYLPHOSPHATASE_2"/>
    <property type="match status" value="1"/>
</dbReference>
<evidence type="ECO:0000313" key="8">
    <source>
        <dbReference type="Proteomes" id="UP000228809"/>
    </source>
</evidence>
<evidence type="ECO:0000256" key="4">
    <source>
        <dbReference type="PROSITE-ProRule" id="PRU00520"/>
    </source>
</evidence>
<protein>
    <recommendedName>
        <fullName evidence="2 4">acylphosphatase</fullName>
        <ecNumber evidence="2 4">3.6.1.7</ecNumber>
    </recommendedName>
</protein>
<dbReference type="PANTHER" id="PTHR47268:SF4">
    <property type="entry name" value="ACYLPHOSPHATASE"/>
    <property type="match status" value="1"/>
</dbReference>
<feature type="domain" description="Acylphosphatase-like" evidence="6">
    <location>
        <begin position="3"/>
        <end position="91"/>
    </location>
</feature>
<dbReference type="InterPro" id="IPR036046">
    <property type="entry name" value="Acylphosphatase-like_dom_sf"/>
</dbReference>
<reference evidence="8" key="1">
    <citation type="submission" date="2017-09" db="EMBL/GenBank/DDBJ databases">
        <title>Depth-based differentiation of microbial function through sediment-hosted aquifers and enrichment of novel symbionts in the deep terrestrial subsurface.</title>
        <authorList>
            <person name="Probst A.J."/>
            <person name="Ladd B."/>
            <person name="Jarett J.K."/>
            <person name="Geller-Mcgrath D.E."/>
            <person name="Sieber C.M.K."/>
            <person name="Emerson J.B."/>
            <person name="Anantharaman K."/>
            <person name="Thomas B.C."/>
            <person name="Malmstrom R."/>
            <person name="Stieglmeier M."/>
            <person name="Klingl A."/>
            <person name="Woyke T."/>
            <person name="Ryan C.M."/>
            <person name="Banfield J.F."/>
        </authorList>
    </citation>
    <scope>NUCLEOTIDE SEQUENCE [LARGE SCALE GENOMIC DNA]</scope>
</reference>
<dbReference type="InterPro" id="IPR001792">
    <property type="entry name" value="Acylphosphatase-like_dom"/>
</dbReference>
<sequence length="91" mass="10380">MEGFRAIVSGKVQGVLYRDFVYRKARTLALRGFVRNSEGGKVEVVAQGPRVKLDSLIEHLWKGPFLATVSGIDLEWRDDLSEDLAYFQIMY</sequence>
<dbReference type="PROSITE" id="PS51160">
    <property type="entry name" value="ACYLPHOSPHATASE_3"/>
    <property type="match status" value="1"/>
</dbReference>
<comment type="similarity">
    <text evidence="1 5">Belongs to the acylphosphatase family.</text>
</comment>
<dbReference type="Gene3D" id="3.30.70.100">
    <property type="match status" value="1"/>
</dbReference>
<name>A0A2M6WDL0_9BACT</name>
<evidence type="ECO:0000256" key="1">
    <source>
        <dbReference type="ARBA" id="ARBA00005614"/>
    </source>
</evidence>
<dbReference type="EMBL" id="PFBJ01000018">
    <property type="protein sequence ID" value="PIT90891.1"/>
    <property type="molecule type" value="Genomic_DNA"/>
</dbReference>
<evidence type="ECO:0000259" key="6">
    <source>
        <dbReference type="PROSITE" id="PS51160"/>
    </source>
</evidence>
<dbReference type="InterPro" id="IPR017968">
    <property type="entry name" value="Acylphosphatase_CS"/>
</dbReference>
<keyword evidence="4 7" id="KW-0378">Hydrolase</keyword>
<feature type="active site" evidence="4">
    <location>
        <position position="18"/>
    </location>
</feature>
<feature type="active site" evidence="4">
    <location>
        <position position="36"/>
    </location>
</feature>
<dbReference type="EC" id="3.6.1.7" evidence="2 4"/>
<dbReference type="PANTHER" id="PTHR47268">
    <property type="entry name" value="ACYLPHOSPHATASE"/>
    <property type="match status" value="1"/>
</dbReference>
<organism evidence="7 8">
    <name type="scientific">Candidatus Kaiserbacteria bacterium CG10_big_fil_rev_8_21_14_0_10_49_17</name>
    <dbReference type="NCBI Taxonomy" id="1974609"/>
    <lineage>
        <taxon>Bacteria</taxon>
        <taxon>Candidatus Kaiseribacteriota</taxon>
    </lineage>
</organism>
<dbReference type="InterPro" id="IPR020456">
    <property type="entry name" value="Acylphosphatase"/>
</dbReference>
<evidence type="ECO:0000256" key="5">
    <source>
        <dbReference type="RuleBase" id="RU004168"/>
    </source>
</evidence>
<dbReference type="GO" id="GO:0003998">
    <property type="term" value="F:acylphosphatase activity"/>
    <property type="evidence" value="ECO:0007669"/>
    <property type="project" value="UniProtKB-EC"/>
</dbReference>
<dbReference type="Pfam" id="PF00708">
    <property type="entry name" value="Acylphosphatase"/>
    <property type="match status" value="1"/>
</dbReference>
<dbReference type="AlphaFoldDB" id="A0A2M6WDL0"/>
<accession>A0A2M6WDL0</accession>
<dbReference type="Proteomes" id="UP000228809">
    <property type="component" value="Unassembled WGS sequence"/>
</dbReference>
<evidence type="ECO:0000313" key="7">
    <source>
        <dbReference type="EMBL" id="PIT90891.1"/>
    </source>
</evidence>